<keyword evidence="4" id="KW-0808">Transferase</keyword>
<gene>
    <name evidence="4" type="ORF">BO82DRAFT_398161</name>
</gene>
<dbReference type="PANTHER" id="PTHR42825:SF29">
    <property type="entry name" value="BRANCHED-CHAIN-AMINO-ACID AMINOTRANSFERASE"/>
    <property type="match status" value="1"/>
</dbReference>
<dbReference type="InterPro" id="IPR005786">
    <property type="entry name" value="B_amino_transII"/>
</dbReference>
<evidence type="ECO:0000256" key="1">
    <source>
        <dbReference type="ARBA" id="ARBA00001933"/>
    </source>
</evidence>
<dbReference type="PANTHER" id="PTHR42825">
    <property type="entry name" value="AMINO ACID AMINOTRANSFERASE"/>
    <property type="match status" value="1"/>
</dbReference>
<dbReference type="GO" id="GO:0004084">
    <property type="term" value="F:branched-chain-amino-acid transaminase activity"/>
    <property type="evidence" value="ECO:0007669"/>
    <property type="project" value="InterPro"/>
</dbReference>
<dbReference type="Gene3D" id="3.20.10.10">
    <property type="entry name" value="D-amino Acid Aminotransferase, subunit A, domain 2"/>
    <property type="match status" value="1"/>
</dbReference>
<dbReference type="RefSeq" id="XP_025496041.1">
    <property type="nucleotide sequence ID" value="XM_025639011.1"/>
</dbReference>
<dbReference type="VEuPathDB" id="FungiDB:BO82DRAFT_398161"/>
<name>A0A319CP38_9EURO</name>
<dbReference type="Proteomes" id="UP000248340">
    <property type="component" value="Unassembled WGS sequence"/>
</dbReference>
<dbReference type="Pfam" id="PF01063">
    <property type="entry name" value="Aminotran_4"/>
    <property type="match status" value="1"/>
</dbReference>
<dbReference type="EMBL" id="KZ821678">
    <property type="protein sequence ID" value="PYH85841.1"/>
    <property type="molecule type" value="Genomic_DNA"/>
</dbReference>
<evidence type="ECO:0000256" key="3">
    <source>
        <dbReference type="ARBA" id="ARBA00022898"/>
    </source>
</evidence>
<dbReference type="GO" id="GO:0009081">
    <property type="term" value="P:branched-chain amino acid metabolic process"/>
    <property type="evidence" value="ECO:0007669"/>
    <property type="project" value="InterPro"/>
</dbReference>
<evidence type="ECO:0000313" key="4">
    <source>
        <dbReference type="EMBL" id="PYH85841.1"/>
    </source>
</evidence>
<keyword evidence="4" id="KW-0032">Aminotransferase</keyword>
<dbReference type="InterPro" id="IPR036038">
    <property type="entry name" value="Aminotransferase-like"/>
</dbReference>
<proteinExistence type="inferred from homology"/>
<comment type="cofactor">
    <cofactor evidence="1">
        <name>pyridoxal 5'-phosphate</name>
        <dbReference type="ChEBI" id="CHEBI:597326"/>
    </cofactor>
</comment>
<dbReference type="AlphaFoldDB" id="A0A319CP38"/>
<evidence type="ECO:0000313" key="5">
    <source>
        <dbReference type="Proteomes" id="UP000248340"/>
    </source>
</evidence>
<comment type="similarity">
    <text evidence="2">Belongs to the class-IV pyridoxal-phosphate-dependent aminotransferase family.</text>
</comment>
<protein>
    <submittedName>
        <fullName evidence="4">D-aminoacid aminotransferase-like PLP-dependent enzyme</fullName>
    </submittedName>
</protein>
<sequence>MLDFKVPFYTDVYSKPIVGVPSVPSRNLQRGDLVRGLHEAADRGTTYPFLTDGDTNLTEGSGFNIVIVKDGVLFTPQRGVLEGVTRKSVIDVARANGLDIRVELVPVETVYKADEIFMCTTAGGIILSPPWMASQ</sequence>
<keyword evidence="5" id="KW-1185">Reference proteome</keyword>
<organism evidence="4 5">
    <name type="scientific">Aspergillus uvarum CBS 121591</name>
    <dbReference type="NCBI Taxonomy" id="1448315"/>
    <lineage>
        <taxon>Eukaryota</taxon>
        <taxon>Fungi</taxon>
        <taxon>Dikarya</taxon>
        <taxon>Ascomycota</taxon>
        <taxon>Pezizomycotina</taxon>
        <taxon>Eurotiomycetes</taxon>
        <taxon>Eurotiomycetidae</taxon>
        <taxon>Eurotiales</taxon>
        <taxon>Aspergillaceae</taxon>
        <taxon>Aspergillus</taxon>
        <taxon>Aspergillus subgen. Circumdati</taxon>
    </lineage>
</organism>
<dbReference type="OrthoDB" id="25921at2759"/>
<dbReference type="InterPro" id="IPR001544">
    <property type="entry name" value="Aminotrans_IV"/>
</dbReference>
<dbReference type="GeneID" id="37141753"/>
<evidence type="ECO:0000256" key="2">
    <source>
        <dbReference type="ARBA" id="ARBA00009320"/>
    </source>
</evidence>
<accession>A0A319CP38</accession>
<dbReference type="SUPFAM" id="SSF56752">
    <property type="entry name" value="D-aminoacid aminotransferase-like PLP-dependent enzymes"/>
    <property type="match status" value="1"/>
</dbReference>
<keyword evidence="3" id="KW-0663">Pyridoxal phosphate</keyword>
<dbReference type="STRING" id="1448315.A0A319CP38"/>
<reference evidence="4 5" key="1">
    <citation type="submission" date="2016-12" db="EMBL/GenBank/DDBJ databases">
        <title>The genomes of Aspergillus section Nigri reveals drivers in fungal speciation.</title>
        <authorList>
            <consortium name="DOE Joint Genome Institute"/>
            <person name="Vesth T.C."/>
            <person name="Nybo J."/>
            <person name="Theobald S."/>
            <person name="Brandl J."/>
            <person name="Frisvad J.C."/>
            <person name="Nielsen K.F."/>
            <person name="Lyhne E.K."/>
            <person name="Kogle M.E."/>
            <person name="Kuo A."/>
            <person name="Riley R."/>
            <person name="Clum A."/>
            <person name="Nolan M."/>
            <person name="Lipzen A."/>
            <person name="Salamov A."/>
            <person name="Henrissat B."/>
            <person name="Wiebenga A."/>
            <person name="De Vries R.P."/>
            <person name="Grigoriev I.V."/>
            <person name="Mortensen U.H."/>
            <person name="Andersen M.R."/>
            <person name="Baker S.E."/>
        </authorList>
    </citation>
    <scope>NUCLEOTIDE SEQUENCE [LARGE SCALE GENOMIC DNA]</scope>
    <source>
        <strain evidence="4 5">CBS 121591</strain>
    </source>
</reference>
<dbReference type="InterPro" id="IPR043132">
    <property type="entry name" value="BCAT-like_C"/>
</dbReference>